<evidence type="ECO:0000256" key="5">
    <source>
        <dbReference type="ARBA" id="ARBA00022729"/>
    </source>
</evidence>
<dbReference type="PANTHER" id="PTHR30069">
    <property type="entry name" value="TONB-DEPENDENT OUTER MEMBRANE RECEPTOR"/>
    <property type="match status" value="1"/>
</dbReference>
<dbReference type="AlphaFoldDB" id="A0A316C3H8"/>
<name>A0A316C3H8_PSESE</name>
<comment type="similarity">
    <text evidence="10 11">Belongs to the TonB-dependent receptor family.</text>
</comment>
<evidence type="ECO:0000256" key="6">
    <source>
        <dbReference type="ARBA" id="ARBA00023065"/>
    </source>
</evidence>
<dbReference type="RefSeq" id="WP_425326574.1">
    <property type="nucleotide sequence ID" value="NZ_QGGG01000006.1"/>
</dbReference>
<protein>
    <submittedName>
        <fullName evidence="15">Vitamin B12 transporter</fullName>
    </submittedName>
</protein>
<evidence type="ECO:0000313" key="16">
    <source>
        <dbReference type="Proteomes" id="UP000245396"/>
    </source>
</evidence>
<keyword evidence="9 10" id="KW-0998">Cell outer membrane</keyword>
<dbReference type="InterPro" id="IPR000531">
    <property type="entry name" value="Beta-barrel_TonB"/>
</dbReference>
<keyword evidence="4 10" id="KW-0812">Transmembrane</keyword>
<reference evidence="15 16" key="1">
    <citation type="submission" date="2018-05" db="EMBL/GenBank/DDBJ databases">
        <title>Genomic Encyclopedia of Type Strains, Phase IV (KMG-IV): sequencing the most valuable type-strain genomes for metagenomic binning, comparative biology and taxonomic classification.</title>
        <authorList>
            <person name="Goeker M."/>
        </authorList>
    </citation>
    <scope>NUCLEOTIDE SEQUENCE [LARGE SCALE GENOMIC DNA]</scope>
    <source>
        <strain evidence="15 16">DSM 6986</strain>
    </source>
</reference>
<feature type="domain" description="TonB-dependent receptor plug" evidence="14">
    <location>
        <begin position="50"/>
        <end position="155"/>
    </location>
</feature>
<dbReference type="Gene3D" id="2.170.130.10">
    <property type="entry name" value="TonB-dependent receptor, plug domain"/>
    <property type="match status" value="1"/>
</dbReference>
<dbReference type="CDD" id="cd01347">
    <property type="entry name" value="ligand_gated_channel"/>
    <property type="match status" value="1"/>
</dbReference>
<keyword evidence="8 10" id="KW-0472">Membrane</keyword>
<dbReference type="Pfam" id="PF00593">
    <property type="entry name" value="TonB_dep_Rec_b-barrel"/>
    <property type="match status" value="1"/>
</dbReference>
<dbReference type="SUPFAM" id="SSF56935">
    <property type="entry name" value="Porins"/>
    <property type="match status" value="1"/>
</dbReference>
<dbReference type="InterPro" id="IPR012910">
    <property type="entry name" value="Plug_dom"/>
</dbReference>
<dbReference type="Gene3D" id="2.40.170.20">
    <property type="entry name" value="TonB-dependent receptor, beta-barrel domain"/>
    <property type="match status" value="1"/>
</dbReference>
<evidence type="ECO:0000259" key="14">
    <source>
        <dbReference type="Pfam" id="PF07715"/>
    </source>
</evidence>
<dbReference type="GO" id="GO:0015889">
    <property type="term" value="P:cobalamin transport"/>
    <property type="evidence" value="ECO:0007669"/>
    <property type="project" value="TreeGrafter"/>
</dbReference>
<dbReference type="Proteomes" id="UP000245396">
    <property type="component" value="Unassembled WGS sequence"/>
</dbReference>
<feature type="chain" id="PRO_5016380606" evidence="12">
    <location>
        <begin position="22"/>
        <end position="637"/>
    </location>
</feature>
<dbReference type="EMBL" id="QGGG01000006">
    <property type="protein sequence ID" value="PWJ84178.1"/>
    <property type="molecule type" value="Genomic_DNA"/>
</dbReference>
<dbReference type="InterPro" id="IPR036942">
    <property type="entry name" value="Beta-barrel_TonB_sf"/>
</dbReference>
<evidence type="ECO:0000256" key="12">
    <source>
        <dbReference type="SAM" id="SignalP"/>
    </source>
</evidence>
<dbReference type="PROSITE" id="PS52016">
    <property type="entry name" value="TONB_DEPENDENT_REC_3"/>
    <property type="match status" value="1"/>
</dbReference>
<organism evidence="15 16">
    <name type="scientific">Pseudaminobacter salicylatoxidans</name>
    <dbReference type="NCBI Taxonomy" id="93369"/>
    <lineage>
        <taxon>Bacteria</taxon>
        <taxon>Pseudomonadati</taxon>
        <taxon>Pseudomonadota</taxon>
        <taxon>Alphaproteobacteria</taxon>
        <taxon>Hyphomicrobiales</taxon>
        <taxon>Phyllobacteriaceae</taxon>
        <taxon>Pseudaminobacter</taxon>
    </lineage>
</organism>
<dbReference type="InterPro" id="IPR037066">
    <property type="entry name" value="Plug_dom_sf"/>
</dbReference>
<evidence type="ECO:0000256" key="7">
    <source>
        <dbReference type="ARBA" id="ARBA00023077"/>
    </source>
</evidence>
<dbReference type="InterPro" id="IPR039426">
    <property type="entry name" value="TonB-dep_rcpt-like"/>
</dbReference>
<proteinExistence type="inferred from homology"/>
<evidence type="ECO:0000256" key="3">
    <source>
        <dbReference type="ARBA" id="ARBA00022452"/>
    </source>
</evidence>
<evidence type="ECO:0000259" key="13">
    <source>
        <dbReference type="Pfam" id="PF00593"/>
    </source>
</evidence>
<feature type="signal peptide" evidence="12">
    <location>
        <begin position="1"/>
        <end position="21"/>
    </location>
</feature>
<feature type="domain" description="TonB-dependent receptor-like beta-barrel" evidence="13">
    <location>
        <begin position="241"/>
        <end position="611"/>
    </location>
</feature>
<gene>
    <name evidence="15" type="ORF">C7441_10693</name>
</gene>
<keyword evidence="3 10" id="KW-1134">Transmembrane beta strand</keyword>
<evidence type="ECO:0000256" key="9">
    <source>
        <dbReference type="ARBA" id="ARBA00023237"/>
    </source>
</evidence>
<keyword evidence="2 10" id="KW-0813">Transport</keyword>
<evidence type="ECO:0000256" key="11">
    <source>
        <dbReference type="RuleBase" id="RU003357"/>
    </source>
</evidence>
<evidence type="ECO:0000256" key="4">
    <source>
        <dbReference type="ARBA" id="ARBA00022692"/>
    </source>
</evidence>
<dbReference type="Pfam" id="PF07715">
    <property type="entry name" value="Plug"/>
    <property type="match status" value="1"/>
</dbReference>
<keyword evidence="5 12" id="KW-0732">Signal</keyword>
<comment type="subcellular location">
    <subcellularLocation>
        <location evidence="1 10">Cell outer membrane</location>
        <topology evidence="1 10">Multi-pass membrane protein</topology>
    </subcellularLocation>
</comment>
<dbReference type="PANTHER" id="PTHR30069:SF53">
    <property type="entry name" value="COLICIN I RECEPTOR-RELATED"/>
    <property type="match status" value="1"/>
</dbReference>
<evidence type="ECO:0000256" key="10">
    <source>
        <dbReference type="PROSITE-ProRule" id="PRU01360"/>
    </source>
</evidence>
<accession>A0A316C3H8</accession>
<comment type="caution">
    <text evidence="15">The sequence shown here is derived from an EMBL/GenBank/DDBJ whole genome shotgun (WGS) entry which is preliminary data.</text>
</comment>
<evidence type="ECO:0000256" key="1">
    <source>
        <dbReference type="ARBA" id="ARBA00004571"/>
    </source>
</evidence>
<evidence type="ECO:0000256" key="2">
    <source>
        <dbReference type="ARBA" id="ARBA00022448"/>
    </source>
</evidence>
<evidence type="ECO:0000256" key="8">
    <source>
        <dbReference type="ARBA" id="ARBA00023136"/>
    </source>
</evidence>
<keyword evidence="16" id="KW-1185">Reference proteome</keyword>
<sequence length="637" mass="68562">MQKWTICAGAFALAFSGHANAQDVESGAGETIELGRIVVTTPLRRASSLERSTSSVVVIGESEIAQSAALDLPSLLKTIPGVTATSNGGLGADSSVSLRGTTPSQTLVLVNGVRAASATTGTVNLSGIPLASIERIEIAKGGHSAQYGSDAIGGIINIVTRQGGLCADGRDACGSVTAGVTYPWGGYVSTGVQGQSESGLNYALGGQFFGTRGYDFTLPSAWGHEPGPNGFLRGSANFALSKDLDWGRVYADGLYARGRIHYDSTPPAANEADTDNFSGKLGTRIDHSENWSSTLELSTALDNASNFRGSIKGDDFGTRRYGVLASTQKSFETDVARHILLGGVEAYRESVSGSSISEVAYDRTSRDLTAVFGQYSVEYGPLNIDSGLRYDHDGQFGGATTYNIGASYELIDGLVARASYGTGFRAPTFNDLYYPDPFTPGNPDLKPEKSRSYEIGLTWQATERTSLDVALYRNDISNQIAWAPVDPGDFFGPWHPDNIQKVRITGLEAALSHRFSEEWSAKAAVDVREPLNRSEGLHGRYVIYADRFKATAELTYSPTEQLQLIGRVLYGAARYTDELNTARLPDYVTADFTALYALDSRSQFKFSVENIFNEQYETKAGYRAPGRTLDFSFTRAF</sequence>
<dbReference type="GO" id="GO:0006811">
    <property type="term" value="P:monoatomic ion transport"/>
    <property type="evidence" value="ECO:0007669"/>
    <property type="project" value="UniProtKB-KW"/>
</dbReference>
<dbReference type="STRING" id="1192868.GCA_000304395_03236"/>
<keyword evidence="7 11" id="KW-0798">TonB box</keyword>
<dbReference type="GO" id="GO:0009279">
    <property type="term" value="C:cell outer membrane"/>
    <property type="evidence" value="ECO:0007669"/>
    <property type="project" value="UniProtKB-SubCell"/>
</dbReference>
<evidence type="ECO:0000313" key="15">
    <source>
        <dbReference type="EMBL" id="PWJ84178.1"/>
    </source>
</evidence>
<keyword evidence="6" id="KW-0406">Ion transport</keyword>